<dbReference type="InterPro" id="IPR036770">
    <property type="entry name" value="Ankyrin_rpt-contain_sf"/>
</dbReference>
<dbReference type="InParanoid" id="A0A1S3H462"/>
<dbReference type="Proteomes" id="UP000085678">
    <property type="component" value="Unplaced"/>
</dbReference>
<feature type="region of interest" description="Disordered" evidence="1">
    <location>
        <begin position="113"/>
        <end position="157"/>
    </location>
</feature>
<proteinExistence type="predicted"/>
<feature type="compositionally biased region" description="Basic and acidic residues" evidence="1">
    <location>
        <begin position="121"/>
        <end position="149"/>
    </location>
</feature>
<dbReference type="SUPFAM" id="SSF48403">
    <property type="entry name" value="Ankyrin repeat"/>
    <property type="match status" value="1"/>
</dbReference>
<sequence length="157" mass="17931">MTPLEYANYMVQYEGKEFDLLPLAELFFKHGYDPNRPTSTGLTFLHEVATYSQALVDLAVENGANMHLKSVAMGQTIEQMLENDIKECKDDDRKKILMYMSNYIQEKATQEAAVNSLSDSQSDRFSELDRLNDKTDQNVDAPTEKDQKKQSKSCTIM</sequence>
<keyword evidence="2" id="KW-1185">Reference proteome</keyword>
<evidence type="ECO:0000256" key="1">
    <source>
        <dbReference type="SAM" id="MobiDB-lite"/>
    </source>
</evidence>
<protein>
    <submittedName>
        <fullName evidence="3">Uncharacterized protein LOC106151900</fullName>
    </submittedName>
</protein>
<evidence type="ECO:0000313" key="3">
    <source>
        <dbReference type="RefSeq" id="XP_013380793.1"/>
    </source>
</evidence>
<name>A0A1S3H462_LINAN</name>
<dbReference type="Gene3D" id="1.25.40.20">
    <property type="entry name" value="Ankyrin repeat-containing domain"/>
    <property type="match status" value="1"/>
</dbReference>
<organism evidence="2 3">
    <name type="scientific">Lingula anatina</name>
    <name type="common">Brachiopod</name>
    <name type="synonym">Lingula unguis</name>
    <dbReference type="NCBI Taxonomy" id="7574"/>
    <lineage>
        <taxon>Eukaryota</taxon>
        <taxon>Metazoa</taxon>
        <taxon>Spiralia</taxon>
        <taxon>Lophotrochozoa</taxon>
        <taxon>Brachiopoda</taxon>
        <taxon>Linguliformea</taxon>
        <taxon>Lingulata</taxon>
        <taxon>Lingulida</taxon>
        <taxon>Linguloidea</taxon>
        <taxon>Lingulidae</taxon>
        <taxon>Lingula</taxon>
    </lineage>
</organism>
<dbReference type="KEGG" id="lak:106151900"/>
<dbReference type="GeneID" id="106151900"/>
<gene>
    <name evidence="3" type="primary">LOC106151900</name>
</gene>
<dbReference type="RefSeq" id="XP_013380793.1">
    <property type="nucleotide sequence ID" value="XM_013525339.1"/>
</dbReference>
<accession>A0A1S3H462</accession>
<reference evidence="3" key="1">
    <citation type="submission" date="2025-08" db="UniProtKB">
        <authorList>
            <consortium name="RefSeq"/>
        </authorList>
    </citation>
    <scope>IDENTIFICATION</scope>
    <source>
        <tissue evidence="3">Gonads</tissue>
    </source>
</reference>
<dbReference type="AlphaFoldDB" id="A0A1S3H462"/>
<evidence type="ECO:0000313" key="2">
    <source>
        <dbReference type="Proteomes" id="UP000085678"/>
    </source>
</evidence>